<evidence type="ECO:0000313" key="2">
    <source>
        <dbReference type="EMBL" id="EKV28688.1"/>
    </source>
</evidence>
<dbReference type="RefSeq" id="WP_009541556.1">
    <property type="nucleotide sequence ID" value="NZ_ANHY01000015.1"/>
</dbReference>
<dbReference type="PANTHER" id="PTHR43194">
    <property type="entry name" value="HYDROLASE ALPHA/BETA FOLD FAMILY"/>
    <property type="match status" value="1"/>
</dbReference>
<dbReference type="EMBL" id="ANHY01000015">
    <property type="protein sequence ID" value="EKV28688.1"/>
    <property type="molecule type" value="Genomic_DNA"/>
</dbReference>
<comment type="caution">
    <text evidence="2">The sequence shown here is derived from an EMBL/GenBank/DDBJ whole genome shotgun (WGS) entry which is preliminary data.</text>
</comment>
<evidence type="ECO:0000259" key="1">
    <source>
        <dbReference type="Pfam" id="PF12697"/>
    </source>
</evidence>
<reference evidence="2 3" key="1">
    <citation type="journal article" date="2013" name="Genome Announc.">
        <title>Draft Genome Sequence of an Alphaproteobacterium, Caenispirillum salinarum AK4(T), Isolated from a Solar Saltern.</title>
        <authorList>
            <person name="Khatri I."/>
            <person name="Singh A."/>
            <person name="Korpole S."/>
            <person name="Pinnaka A.K."/>
            <person name="Subramanian S."/>
        </authorList>
    </citation>
    <scope>NUCLEOTIDE SEQUENCE [LARGE SCALE GENOMIC DNA]</scope>
    <source>
        <strain evidence="2 3">AK4</strain>
    </source>
</reference>
<evidence type="ECO:0000313" key="3">
    <source>
        <dbReference type="Proteomes" id="UP000009881"/>
    </source>
</evidence>
<sequence>MTLEILKAVPRDPALAERARRRPPLLFVHGAFCGAWIWQEHFLPWFADRGWEAYAVSLSGHGGSRDPDRLDQYGMAHFIADVGEAMTRIGRPPVLVGHSMGGMVVQKIMDAVPPGAPHLAGVVLMCSLSPWGLAPTGLYMSTAHPDLLREIAMIQMFGPEAATPQGMRAAMLSEHASDEDSRRWFERMQPESRLASMQLTWLIPPAPTWLPESRPPVLVMGAGNDVFVPSWIVEATARYYRADSLRIFPDTAHAMMLEPHWEDVAEGLEEWLMPFEASATLKAAA</sequence>
<dbReference type="InterPro" id="IPR050228">
    <property type="entry name" value="Carboxylesterase_BioH"/>
</dbReference>
<dbReference type="STRING" id="1238182.C882_0900"/>
<keyword evidence="3" id="KW-1185">Reference proteome</keyword>
<dbReference type="Pfam" id="PF12697">
    <property type="entry name" value="Abhydrolase_6"/>
    <property type="match status" value="1"/>
</dbReference>
<dbReference type="InterPro" id="IPR000073">
    <property type="entry name" value="AB_hydrolase_1"/>
</dbReference>
<dbReference type="Gene3D" id="3.40.50.1820">
    <property type="entry name" value="alpha/beta hydrolase"/>
    <property type="match status" value="1"/>
</dbReference>
<dbReference type="eggNOG" id="COG2267">
    <property type="taxonomic scope" value="Bacteria"/>
</dbReference>
<dbReference type="InterPro" id="IPR029058">
    <property type="entry name" value="AB_hydrolase_fold"/>
</dbReference>
<proteinExistence type="predicted"/>
<feature type="domain" description="AB hydrolase-1" evidence="1">
    <location>
        <begin position="25"/>
        <end position="265"/>
    </location>
</feature>
<accession>K9HDY4</accession>
<name>K9HDY4_9PROT</name>
<dbReference type="OrthoDB" id="9814966at2"/>
<dbReference type="PATRIC" id="fig|1238182.3.peg.3114"/>
<protein>
    <recommendedName>
        <fullName evidence="1">AB hydrolase-1 domain-containing protein</fullName>
    </recommendedName>
</protein>
<dbReference type="Proteomes" id="UP000009881">
    <property type="component" value="Unassembled WGS sequence"/>
</dbReference>
<dbReference type="SUPFAM" id="SSF53474">
    <property type="entry name" value="alpha/beta-Hydrolases"/>
    <property type="match status" value="1"/>
</dbReference>
<gene>
    <name evidence="2" type="ORF">C882_0900</name>
</gene>
<organism evidence="2 3">
    <name type="scientific">Caenispirillum salinarum AK4</name>
    <dbReference type="NCBI Taxonomy" id="1238182"/>
    <lineage>
        <taxon>Bacteria</taxon>
        <taxon>Pseudomonadati</taxon>
        <taxon>Pseudomonadota</taxon>
        <taxon>Alphaproteobacteria</taxon>
        <taxon>Rhodospirillales</taxon>
        <taxon>Novispirillaceae</taxon>
        <taxon>Caenispirillum</taxon>
    </lineage>
</organism>
<dbReference type="AlphaFoldDB" id="K9HDY4"/>
<dbReference type="PANTHER" id="PTHR43194:SF2">
    <property type="entry name" value="PEROXISOMAL MEMBRANE PROTEIN LPX1"/>
    <property type="match status" value="1"/>
</dbReference>